<dbReference type="Proteomes" id="UP000002640">
    <property type="component" value="Unassembled WGS sequence"/>
</dbReference>
<dbReference type="RefSeq" id="XP_009527395.1">
    <property type="nucleotide sequence ID" value="XM_009529100.1"/>
</dbReference>
<feature type="transmembrane region" description="Helical" evidence="2">
    <location>
        <begin position="373"/>
        <end position="393"/>
    </location>
</feature>
<dbReference type="STRING" id="1094619.G4ZCX9"/>
<keyword evidence="2" id="KW-0812">Transmembrane</keyword>
<dbReference type="EMBL" id="JH159154">
    <property type="protein sequence ID" value="EGZ18337.1"/>
    <property type="molecule type" value="Genomic_DNA"/>
</dbReference>
<organism evidence="3 4">
    <name type="scientific">Phytophthora sojae (strain P6497)</name>
    <name type="common">Soybean stem and root rot agent</name>
    <name type="synonym">Phytophthora megasperma f. sp. glycines</name>
    <dbReference type="NCBI Taxonomy" id="1094619"/>
    <lineage>
        <taxon>Eukaryota</taxon>
        <taxon>Sar</taxon>
        <taxon>Stramenopiles</taxon>
        <taxon>Oomycota</taxon>
        <taxon>Peronosporomycetes</taxon>
        <taxon>Peronosporales</taxon>
        <taxon>Peronosporaceae</taxon>
        <taxon>Phytophthora</taxon>
    </lineage>
</organism>
<feature type="transmembrane region" description="Helical" evidence="2">
    <location>
        <begin position="576"/>
        <end position="592"/>
    </location>
</feature>
<dbReference type="GeneID" id="20657765"/>
<evidence type="ECO:0000313" key="4">
    <source>
        <dbReference type="Proteomes" id="UP000002640"/>
    </source>
</evidence>
<sequence>MSENALLIDLMEARASHQEGNSARSFHEQLLEVPDLPAGGCGDNCSLVVDWIDAQLRGLDRVEAYCQVFQSEGGDTPRTNVYGVLRASPLADGKVEQHEAIVLVTHYRNVGKDSGDYSGLSLGLALLKYLARAKWLAKDVILLAADDGVLDGSDGYALGTEAWLRAYHLDPVESGLQGALPMRAGVIRAAVNVETLMNSKEVGSVGIYTAGMNGQLPNLDLVNTAVRAFGQHQIPTILDRADAAQVGGRNHKGYVSSVINLISSLSEKHTPEEYKQSAQNYLANLKGMLHFMTTLASGPSGPHANFISYNIDSITLSLVKSVGSSDRSLSTREVLRSIEMVVRALSNLEEKLHQSFFLYVLPSTTTFVSVGEYYYTVALAISPAIAHLLFLANKTSGMRVAFALSVFIVVEGLCALLLVGVSRYFASPAALLGVHGERDAARWWTLAVIVSVVQALVVLIVLPALRSVVGFSGCVEIYDWRKRIVVYDAEQQKRLDQEKEGSTDSPAELSESSNDIPELDSGWRAVKFITMAMLVYAHCILGILNYPMALFCAIAMTHFARVVPFSTASVAKNVLNGLWLFVSSPLVLLALLKWSRLGTRFHPVYDIPSAYLLISCGLFIATDHASALSTVVSSFVHRINLLALSYICCIYVSVHTLSLIIWAYPAPKAAPSARKWKQE</sequence>
<gene>
    <name evidence="3" type="ORF">PHYSODRAFT_499924</name>
</gene>
<dbReference type="Gene3D" id="3.40.630.10">
    <property type="entry name" value="Zn peptidases"/>
    <property type="match status" value="1"/>
</dbReference>
<dbReference type="KEGG" id="psoj:PHYSODRAFT_499924"/>
<protein>
    <submittedName>
        <fullName evidence="3">Uncharacterized protein</fullName>
    </submittedName>
</protein>
<feature type="transmembrane region" description="Helical" evidence="2">
    <location>
        <begin position="441"/>
        <end position="462"/>
    </location>
</feature>
<dbReference type="SMR" id="G4ZCX9"/>
<dbReference type="InParanoid" id="G4ZCX9"/>
<dbReference type="GO" id="GO:0042765">
    <property type="term" value="C:GPI-anchor transamidase complex"/>
    <property type="evidence" value="ECO:0007669"/>
    <property type="project" value="InterPro"/>
</dbReference>
<dbReference type="PANTHER" id="PTHR13304">
    <property type="entry name" value="GLYCOSYLPHOSPHATIDYLINOSITOL ANCHOR ATTACHMENT 1 PROTEIN"/>
    <property type="match status" value="1"/>
</dbReference>
<dbReference type="InterPro" id="IPR007246">
    <property type="entry name" value="Gaa1"/>
</dbReference>
<evidence type="ECO:0000256" key="2">
    <source>
        <dbReference type="SAM" id="Phobius"/>
    </source>
</evidence>
<dbReference type="OMA" id="YTAGMNG"/>
<keyword evidence="4" id="KW-1185">Reference proteome</keyword>
<reference evidence="3 4" key="1">
    <citation type="journal article" date="2006" name="Science">
        <title>Phytophthora genome sequences uncover evolutionary origins and mechanisms of pathogenesis.</title>
        <authorList>
            <person name="Tyler B.M."/>
            <person name="Tripathy S."/>
            <person name="Zhang X."/>
            <person name="Dehal P."/>
            <person name="Jiang R.H."/>
            <person name="Aerts A."/>
            <person name="Arredondo F.D."/>
            <person name="Baxter L."/>
            <person name="Bensasson D."/>
            <person name="Beynon J.L."/>
            <person name="Chapman J."/>
            <person name="Damasceno C.M."/>
            <person name="Dorrance A.E."/>
            <person name="Dou D."/>
            <person name="Dickerman A.W."/>
            <person name="Dubchak I.L."/>
            <person name="Garbelotto M."/>
            <person name="Gijzen M."/>
            <person name="Gordon S.G."/>
            <person name="Govers F."/>
            <person name="Grunwald N.J."/>
            <person name="Huang W."/>
            <person name="Ivors K.L."/>
            <person name="Jones R.W."/>
            <person name="Kamoun S."/>
            <person name="Krampis K."/>
            <person name="Lamour K.H."/>
            <person name="Lee M.K."/>
            <person name="McDonald W.H."/>
            <person name="Medina M."/>
            <person name="Meijer H.J."/>
            <person name="Nordberg E.K."/>
            <person name="Maclean D.J."/>
            <person name="Ospina-Giraldo M.D."/>
            <person name="Morris P.F."/>
            <person name="Phuntumart V."/>
            <person name="Putnam N.H."/>
            <person name="Rash S."/>
            <person name="Rose J.K."/>
            <person name="Sakihama Y."/>
            <person name="Salamov A.A."/>
            <person name="Savidor A."/>
            <person name="Scheuring C.F."/>
            <person name="Smith B.M."/>
            <person name="Sobral B.W."/>
            <person name="Terry A."/>
            <person name="Torto-Alalibo T.A."/>
            <person name="Win J."/>
            <person name="Xu Z."/>
            <person name="Zhang H."/>
            <person name="Grigoriev I.V."/>
            <person name="Rokhsar D.S."/>
            <person name="Boore J.L."/>
        </authorList>
    </citation>
    <scope>NUCLEOTIDE SEQUENCE [LARGE SCALE GENOMIC DNA]</scope>
    <source>
        <strain evidence="3 4">P6497</strain>
    </source>
</reference>
<feature type="transmembrane region" description="Helical" evidence="2">
    <location>
        <begin position="641"/>
        <end position="664"/>
    </location>
</feature>
<keyword evidence="2" id="KW-0472">Membrane</keyword>
<accession>G4ZCX9</accession>
<feature type="region of interest" description="Disordered" evidence="1">
    <location>
        <begin position="496"/>
        <end position="515"/>
    </location>
</feature>
<evidence type="ECO:0000256" key="1">
    <source>
        <dbReference type="SAM" id="MobiDB-lite"/>
    </source>
</evidence>
<proteinExistence type="predicted"/>
<dbReference type="GO" id="GO:0016255">
    <property type="term" value="P:attachment of GPI anchor to protein"/>
    <property type="evidence" value="ECO:0007669"/>
    <property type="project" value="TreeGrafter"/>
</dbReference>
<dbReference type="AlphaFoldDB" id="G4ZCX9"/>
<feature type="transmembrane region" description="Helical" evidence="2">
    <location>
        <begin position="534"/>
        <end position="556"/>
    </location>
</feature>
<feature type="transmembrane region" description="Helical" evidence="2">
    <location>
        <begin position="604"/>
        <end position="621"/>
    </location>
</feature>
<dbReference type="Pfam" id="PF04114">
    <property type="entry name" value="Gaa1"/>
    <property type="match status" value="1"/>
</dbReference>
<evidence type="ECO:0000313" key="3">
    <source>
        <dbReference type="EMBL" id="EGZ18337.1"/>
    </source>
</evidence>
<dbReference type="PANTHER" id="PTHR13304:SF0">
    <property type="entry name" value="GLYCOSYLPHOSPHATIDYLINOSITOL ANCHOR ATTACHMENT 1 PROTEIN"/>
    <property type="match status" value="1"/>
</dbReference>
<feature type="transmembrane region" description="Helical" evidence="2">
    <location>
        <begin position="400"/>
        <end position="421"/>
    </location>
</feature>
<keyword evidence="2" id="KW-1133">Transmembrane helix</keyword>
<name>G4ZCX9_PHYSP</name>